<dbReference type="SMART" id="SM00380">
    <property type="entry name" value="AP2"/>
    <property type="match status" value="1"/>
</dbReference>
<dbReference type="EMBL" id="CM035433">
    <property type="protein sequence ID" value="KAH7293148.1"/>
    <property type="molecule type" value="Genomic_DNA"/>
</dbReference>
<evidence type="ECO:0000256" key="2">
    <source>
        <dbReference type="ARBA" id="ARBA00023015"/>
    </source>
</evidence>
<dbReference type="InterPro" id="IPR016177">
    <property type="entry name" value="DNA-bd_dom_sf"/>
</dbReference>
<dbReference type="OrthoDB" id="10577647at2759"/>
<reference evidence="8" key="1">
    <citation type="submission" date="2021-08" db="EMBL/GenBank/DDBJ databases">
        <title>WGS assembly of Ceratopteris richardii.</title>
        <authorList>
            <person name="Marchant D.B."/>
            <person name="Chen G."/>
            <person name="Jenkins J."/>
            <person name="Shu S."/>
            <person name="Leebens-Mack J."/>
            <person name="Grimwood J."/>
            <person name="Schmutz J."/>
            <person name="Soltis P."/>
            <person name="Soltis D."/>
            <person name="Chen Z.-H."/>
        </authorList>
    </citation>
    <scope>NUCLEOTIDE SEQUENCE</scope>
    <source>
        <strain evidence="8">Whitten #5841</strain>
        <tissue evidence="8">Leaf</tissue>
    </source>
</reference>
<dbReference type="GO" id="GO:0005634">
    <property type="term" value="C:nucleus"/>
    <property type="evidence" value="ECO:0007669"/>
    <property type="project" value="UniProtKB-SubCell"/>
</dbReference>
<accession>A0A8T2RBW6</accession>
<dbReference type="PANTHER" id="PTHR31194">
    <property type="entry name" value="SHN SHINE , DNA BINDING / TRANSCRIPTION FACTOR"/>
    <property type="match status" value="1"/>
</dbReference>
<dbReference type="AlphaFoldDB" id="A0A8T2RBW6"/>
<organism evidence="8 9">
    <name type="scientific">Ceratopteris richardii</name>
    <name type="common">Triangle waterfern</name>
    <dbReference type="NCBI Taxonomy" id="49495"/>
    <lineage>
        <taxon>Eukaryota</taxon>
        <taxon>Viridiplantae</taxon>
        <taxon>Streptophyta</taxon>
        <taxon>Embryophyta</taxon>
        <taxon>Tracheophyta</taxon>
        <taxon>Polypodiopsida</taxon>
        <taxon>Polypodiidae</taxon>
        <taxon>Polypodiales</taxon>
        <taxon>Pteridineae</taxon>
        <taxon>Pteridaceae</taxon>
        <taxon>Parkerioideae</taxon>
        <taxon>Ceratopteris</taxon>
    </lineage>
</organism>
<dbReference type="Proteomes" id="UP000825935">
    <property type="component" value="Chromosome 28"/>
</dbReference>
<sequence>MRRARRFRGVRQRHWGSWVSEIRHPVSKVRVWLGTFASAEEAATAYDEAARILCGPNARTNFPRPVMSSPSSSSSSSSSSSITSLQHTTALSPSMREKLKRLSADSLGSKSVPMHGNFSDSTPVMPVSGKLSNACHGLDEKCHVSPVTYIVNMQGMLYSPGSHNPLAYRCSMRNAEDGGTVISAPMSRTAYLNETLSEVFSVASSSSSSPSKSLAGALISSSENIQDINDITCRFSARSEQTHVEKSNPFLIEASVISSASDCGSIKEECRSTNSASKATITTQLDTELQDYIFPSVLKNEHHRSETMSNISLHNQSPVCINPDSIEAEQDILTGLINEFYMSSNSIPCWLESLPELPFPFSLLQL</sequence>
<dbReference type="EMBL" id="CM035433">
    <property type="protein sequence ID" value="KAH7293147.1"/>
    <property type="molecule type" value="Genomic_DNA"/>
</dbReference>
<dbReference type="InterPro" id="IPR036955">
    <property type="entry name" value="AP2/ERF_dom_sf"/>
</dbReference>
<keyword evidence="9" id="KW-1185">Reference proteome</keyword>
<gene>
    <name evidence="8" type="ORF">KP509_28G013900</name>
</gene>
<dbReference type="InterPro" id="IPR050913">
    <property type="entry name" value="AP2/ERF_ERF"/>
</dbReference>
<dbReference type="PROSITE" id="PS51032">
    <property type="entry name" value="AP2_ERF"/>
    <property type="match status" value="1"/>
</dbReference>
<dbReference type="SUPFAM" id="SSF54171">
    <property type="entry name" value="DNA-binding domain"/>
    <property type="match status" value="1"/>
</dbReference>
<evidence type="ECO:0000256" key="3">
    <source>
        <dbReference type="ARBA" id="ARBA00023125"/>
    </source>
</evidence>
<dbReference type="InterPro" id="IPR001471">
    <property type="entry name" value="AP2/ERF_dom"/>
</dbReference>
<dbReference type="FunFam" id="3.30.730.10:FF:000001">
    <property type="entry name" value="Ethylene-responsive transcription factor 2"/>
    <property type="match status" value="1"/>
</dbReference>
<dbReference type="Pfam" id="PF00847">
    <property type="entry name" value="AP2"/>
    <property type="match status" value="1"/>
</dbReference>
<keyword evidence="4" id="KW-0804">Transcription</keyword>
<protein>
    <recommendedName>
        <fullName evidence="7">AP2/ERF domain-containing protein</fullName>
    </recommendedName>
</protein>
<dbReference type="CDD" id="cd00018">
    <property type="entry name" value="AP2"/>
    <property type="match status" value="1"/>
</dbReference>
<evidence type="ECO:0000256" key="1">
    <source>
        <dbReference type="ARBA" id="ARBA00004123"/>
    </source>
</evidence>
<dbReference type="GO" id="GO:0003677">
    <property type="term" value="F:DNA binding"/>
    <property type="evidence" value="ECO:0007669"/>
    <property type="project" value="UniProtKB-KW"/>
</dbReference>
<evidence type="ECO:0000313" key="9">
    <source>
        <dbReference type="Proteomes" id="UP000825935"/>
    </source>
</evidence>
<feature type="compositionally biased region" description="Polar residues" evidence="6">
    <location>
        <begin position="82"/>
        <end position="92"/>
    </location>
</feature>
<evidence type="ECO:0000313" key="8">
    <source>
        <dbReference type="EMBL" id="KAH7293148.1"/>
    </source>
</evidence>
<evidence type="ECO:0000259" key="7">
    <source>
        <dbReference type="PROSITE" id="PS51032"/>
    </source>
</evidence>
<feature type="compositionally biased region" description="Low complexity" evidence="6">
    <location>
        <begin position="68"/>
        <end position="81"/>
    </location>
</feature>
<dbReference type="OMA" id="HISHYNN"/>
<dbReference type="Gene3D" id="3.30.730.10">
    <property type="entry name" value="AP2/ERF domain"/>
    <property type="match status" value="1"/>
</dbReference>
<evidence type="ECO:0000256" key="4">
    <source>
        <dbReference type="ARBA" id="ARBA00023163"/>
    </source>
</evidence>
<feature type="domain" description="AP2/ERF" evidence="7">
    <location>
        <begin position="6"/>
        <end position="63"/>
    </location>
</feature>
<name>A0A8T2RBW6_CERRI</name>
<keyword evidence="3" id="KW-0238">DNA-binding</keyword>
<evidence type="ECO:0000256" key="6">
    <source>
        <dbReference type="SAM" id="MobiDB-lite"/>
    </source>
</evidence>
<comment type="caution">
    <text evidence="8">The sequence shown here is derived from an EMBL/GenBank/DDBJ whole genome shotgun (WGS) entry which is preliminary data.</text>
</comment>
<dbReference type="GO" id="GO:0003700">
    <property type="term" value="F:DNA-binding transcription factor activity"/>
    <property type="evidence" value="ECO:0007669"/>
    <property type="project" value="InterPro"/>
</dbReference>
<proteinExistence type="predicted"/>
<dbReference type="PRINTS" id="PR00367">
    <property type="entry name" value="ETHRSPELEMNT"/>
</dbReference>
<keyword evidence="5" id="KW-0539">Nucleus</keyword>
<evidence type="ECO:0000256" key="5">
    <source>
        <dbReference type="ARBA" id="ARBA00023242"/>
    </source>
</evidence>
<comment type="subcellular location">
    <subcellularLocation>
        <location evidence="1">Nucleus</location>
    </subcellularLocation>
</comment>
<dbReference type="PANTHER" id="PTHR31194:SF192">
    <property type="entry name" value="OS02G0797100 PROTEIN"/>
    <property type="match status" value="1"/>
</dbReference>
<feature type="region of interest" description="Disordered" evidence="6">
    <location>
        <begin position="63"/>
        <end position="96"/>
    </location>
</feature>
<keyword evidence="2" id="KW-0805">Transcription regulation</keyword>